<dbReference type="PANTHER" id="PTHR48111:SF52">
    <property type="entry name" value="TRANSCRIPTIONAL REGULATORY PROTEIN YVRH"/>
    <property type="match status" value="1"/>
</dbReference>
<keyword evidence="3" id="KW-0805">Transcription regulation</keyword>
<protein>
    <submittedName>
        <fullName evidence="10">Response regulator transcription factor</fullName>
    </submittedName>
</protein>
<dbReference type="Gene3D" id="1.10.10.10">
    <property type="entry name" value="Winged helix-like DNA-binding domain superfamily/Winged helix DNA-binding domain"/>
    <property type="match status" value="1"/>
</dbReference>
<evidence type="ECO:0000256" key="1">
    <source>
        <dbReference type="ARBA" id="ARBA00022553"/>
    </source>
</evidence>
<dbReference type="Pfam" id="PF00486">
    <property type="entry name" value="Trans_reg_C"/>
    <property type="match status" value="1"/>
</dbReference>
<evidence type="ECO:0000256" key="3">
    <source>
        <dbReference type="ARBA" id="ARBA00023015"/>
    </source>
</evidence>
<dbReference type="InterPro" id="IPR001789">
    <property type="entry name" value="Sig_transdc_resp-reg_receiver"/>
</dbReference>
<dbReference type="InterPro" id="IPR001867">
    <property type="entry name" value="OmpR/PhoB-type_DNA-bd"/>
</dbReference>
<name>A0ABS8YD62_9BACL</name>
<keyword evidence="1 6" id="KW-0597">Phosphoprotein</keyword>
<keyword evidence="11" id="KW-1185">Reference proteome</keyword>
<sequence length="235" mass="26723">MNDFKILIVDDELEITELISLYLRREGYHVFIADNGYTALQMVKEVTPDLIILDILLKSLDGIEVCKEIRKTSNVPILFVSCKSDDVDIIMGLTVGGDDYITKPFSPSQLVARVKAHLRRNSLSSRNYPTPPQHKLAFGALEIDLHSHNVIIEGKSVALSAKEFDLLAYLAQSPNKVFRLEQLYQHIWNTESFGDTRTLMVHISNLRKKIEPDPTQPRYIVTVRGVGYKFQADSY</sequence>
<dbReference type="PROSITE" id="PS50110">
    <property type="entry name" value="RESPONSE_REGULATORY"/>
    <property type="match status" value="1"/>
</dbReference>
<keyword evidence="2" id="KW-0902">Two-component regulatory system</keyword>
<dbReference type="CDD" id="cd00383">
    <property type="entry name" value="trans_reg_C"/>
    <property type="match status" value="1"/>
</dbReference>
<evidence type="ECO:0000259" key="9">
    <source>
        <dbReference type="PROSITE" id="PS51755"/>
    </source>
</evidence>
<gene>
    <name evidence="10" type="ORF">LQV63_09050</name>
</gene>
<dbReference type="SUPFAM" id="SSF52172">
    <property type="entry name" value="CheY-like"/>
    <property type="match status" value="1"/>
</dbReference>
<keyword evidence="5" id="KW-0804">Transcription</keyword>
<accession>A0ABS8YD62</accession>
<evidence type="ECO:0000256" key="6">
    <source>
        <dbReference type="PROSITE-ProRule" id="PRU00169"/>
    </source>
</evidence>
<proteinExistence type="predicted"/>
<dbReference type="EMBL" id="JAJNBZ010000005">
    <property type="protein sequence ID" value="MCE5169457.1"/>
    <property type="molecule type" value="Genomic_DNA"/>
</dbReference>
<dbReference type="Gene3D" id="3.40.50.2300">
    <property type="match status" value="1"/>
</dbReference>
<feature type="DNA-binding region" description="OmpR/PhoB-type" evidence="7">
    <location>
        <begin position="133"/>
        <end position="232"/>
    </location>
</feature>
<dbReference type="SMART" id="SM00448">
    <property type="entry name" value="REC"/>
    <property type="match status" value="1"/>
</dbReference>
<dbReference type="SUPFAM" id="SSF46894">
    <property type="entry name" value="C-terminal effector domain of the bipartite response regulators"/>
    <property type="match status" value="1"/>
</dbReference>
<evidence type="ECO:0000256" key="5">
    <source>
        <dbReference type="ARBA" id="ARBA00023163"/>
    </source>
</evidence>
<comment type="caution">
    <text evidence="10">The sequence shown here is derived from an EMBL/GenBank/DDBJ whole genome shotgun (WGS) entry which is preliminary data.</text>
</comment>
<evidence type="ECO:0000259" key="8">
    <source>
        <dbReference type="PROSITE" id="PS50110"/>
    </source>
</evidence>
<feature type="domain" description="Response regulatory" evidence="8">
    <location>
        <begin position="5"/>
        <end position="118"/>
    </location>
</feature>
<dbReference type="PANTHER" id="PTHR48111">
    <property type="entry name" value="REGULATOR OF RPOS"/>
    <property type="match status" value="1"/>
</dbReference>
<dbReference type="InterPro" id="IPR016032">
    <property type="entry name" value="Sig_transdc_resp-reg_C-effctor"/>
</dbReference>
<dbReference type="SMART" id="SM00862">
    <property type="entry name" value="Trans_reg_C"/>
    <property type="match status" value="1"/>
</dbReference>
<feature type="modified residue" description="4-aspartylphosphate" evidence="6">
    <location>
        <position position="54"/>
    </location>
</feature>
<evidence type="ECO:0000313" key="10">
    <source>
        <dbReference type="EMBL" id="MCE5169457.1"/>
    </source>
</evidence>
<dbReference type="InterPro" id="IPR036388">
    <property type="entry name" value="WH-like_DNA-bd_sf"/>
</dbReference>
<dbReference type="InterPro" id="IPR011006">
    <property type="entry name" value="CheY-like_superfamily"/>
</dbReference>
<dbReference type="Gene3D" id="6.10.250.690">
    <property type="match status" value="1"/>
</dbReference>
<keyword evidence="4 7" id="KW-0238">DNA-binding</keyword>
<evidence type="ECO:0000256" key="4">
    <source>
        <dbReference type="ARBA" id="ARBA00023125"/>
    </source>
</evidence>
<dbReference type="PROSITE" id="PS51755">
    <property type="entry name" value="OMPR_PHOB"/>
    <property type="match status" value="1"/>
</dbReference>
<evidence type="ECO:0000256" key="2">
    <source>
        <dbReference type="ARBA" id="ARBA00023012"/>
    </source>
</evidence>
<evidence type="ECO:0000256" key="7">
    <source>
        <dbReference type="PROSITE-ProRule" id="PRU01091"/>
    </source>
</evidence>
<feature type="domain" description="OmpR/PhoB-type" evidence="9">
    <location>
        <begin position="133"/>
        <end position="232"/>
    </location>
</feature>
<dbReference type="Proteomes" id="UP001199916">
    <property type="component" value="Unassembled WGS sequence"/>
</dbReference>
<evidence type="ECO:0000313" key="11">
    <source>
        <dbReference type="Proteomes" id="UP001199916"/>
    </source>
</evidence>
<reference evidence="10 11" key="1">
    <citation type="submission" date="2021-11" db="EMBL/GenBank/DDBJ databases">
        <title>Draft genome sequence of Paenibacillus profundus YoMME, a new Gram-positive bacteria with exoelectrogenic properties.</title>
        <authorList>
            <person name="Hubenova Y."/>
            <person name="Hubenova E."/>
            <person name="Manasiev Y."/>
            <person name="Peykov S."/>
            <person name="Mitov M."/>
        </authorList>
    </citation>
    <scope>NUCLEOTIDE SEQUENCE [LARGE SCALE GENOMIC DNA]</scope>
    <source>
        <strain evidence="10 11">YoMME</strain>
    </source>
</reference>
<organism evidence="10 11">
    <name type="scientific">Paenibacillus profundus</name>
    <dbReference type="NCBI Taxonomy" id="1173085"/>
    <lineage>
        <taxon>Bacteria</taxon>
        <taxon>Bacillati</taxon>
        <taxon>Bacillota</taxon>
        <taxon>Bacilli</taxon>
        <taxon>Bacillales</taxon>
        <taxon>Paenibacillaceae</taxon>
        <taxon>Paenibacillus</taxon>
    </lineage>
</organism>
<dbReference type="RefSeq" id="WP_019420464.1">
    <property type="nucleotide sequence ID" value="NZ_JAJNBZ010000005.1"/>
</dbReference>
<dbReference type="Pfam" id="PF00072">
    <property type="entry name" value="Response_reg"/>
    <property type="match status" value="1"/>
</dbReference>
<dbReference type="InterPro" id="IPR039420">
    <property type="entry name" value="WalR-like"/>
</dbReference>